<dbReference type="STRING" id="645134.A0A0L0H713"/>
<feature type="compositionally biased region" description="Polar residues" evidence="5">
    <location>
        <begin position="151"/>
        <end position="169"/>
    </location>
</feature>
<organism evidence="6 7">
    <name type="scientific">Spizellomyces punctatus (strain DAOM BR117)</name>
    <dbReference type="NCBI Taxonomy" id="645134"/>
    <lineage>
        <taxon>Eukaryota</taxon>
        <taxon>Fungi</taxon>
        <taxon>Fungi incertae sedis</taxon>
        <taxon>Chytridiomycota</taxon>
        <taxon>Chytridiomycota incertae sedis</taxon>
        <taxon>Chytridiomycetes</taxon>
        <taxon>Spizellomycetales</taxon>
        <taxon>Spizellomycetaceae</taxon>
        <taxon>Spizellomyces</taxon>
    </lineage>
</organism>
<dbReference type="PROSITE" id="PS50082">
    <property type="entry name" value="WD_REPEATS_2"/>
    <property type="match status" value="1"/>
</dbReference>
<feature type="region of interest" description="Disordered" evidence="5">
    <location>
        <begin position="1"/>
        <end position="32"/>
    </location>
</feature>
<feature type="region of interest" description="Disordered" evidence="5">
    <location>
        <begin position="899"/>
        <end position="1050"/>
    </location>
</feature>
<gene>
    <name evidence="6" type="ORF">SPPG_07239</name>
</gene>
<dbReference type="GO" id="GO:1990234">
    <property type="term" value="C:transferase complex"/>
    <property type="evidence" value="ECO:0007669"/>
    <property type="project" value="UniProtKB-ARBA"/>
</dbReference>
<sequence length="1436" mass="157545">MIAAVCDDDDDESLRQPHSLPQIRRHSDAPVPAASSVKLHRLASFPLLVKQPVAPSPAPALTAEPQSPVISSTQTSYHTHLPSIAPNRHPLLRRSHSRSGPLPGTLNIGLGLNLSHPGAQSSLRSAPTLGTVGFWTSGLPSQPLFEHATLSAGQDTSPESPKVASQGQADGTRHTESGRPAEQLVLLVPDEASDKVHRRRSGWDWLKGQPLAQVVPSTDDAASAAAEPNVAVPLIVSGNIEFSPDDSQLRRPPRSPERTEVIAPLNQTPVVSPKSPVEDSQKWSPLAGEFTDVALPVANSLSRTPSTTRKRRSGWWDGKQDKDVQIRLIKELVRSTVLRSASGDGDSDRLVDDDAEDGKGTEDETKRDSVGSHTDGSGVEADASEVDTDAHPQQPESGRAMRLWKRNSSVAMRAVLTMDGIEEEGKLVPDENKSARRASVAGVARDEEEADNRAERSRPNSPPVSYPAAPPRRPVYSRRRSALKLFGLQSLVQDESLDDATPVTASSTGGRSPAEQQNQSSTPVHTLKHMTSLSSLKEAVGVAVAAEQLVGSTLTDERMPSQGTPFSPHMNTAALPPHSIAELMESERQLRTQLIQMQAQLQQLEADASKYRDAAKCISDAERSGPYTDIPPSMAVKAFTHYCNAHGLEATARSLRTESDNIGRIAREATLNEWLRKKEFGRAIRVVEEVMKSELERAHNDSKRSTPQNYGSENESLIPAFEDLIYVLSKYMCIHLVQTGNTELAAKTVETILKPRVEKERAGRSKSRGEWFVRDLALLDDLVLRERTSDYSTNTTDANPYSRLNWDKELEAFWTAARTWHRRHSRRRQSESATELDETHEGPLFARALGEFFLAADLDWNRDDVEKVLDNSTLETFYIGWSKWEQVRTSLERIGIIGNGKSRRGRKDRERLQRRKSQVSSQDSRGSNRSSTGDKSARLSQNRENGRRKTRAKHQPEVPSSPIIEPRSKSGAVIVERIQGSSMSPLPTITHTLPSPHTNGNVSSNSFVAPTRTASLNISPVRSRGQSASMVPKSDSAGKTPRRLSLEPTVRDRRESLCARSDDYDRISSHTTFSFNGDADLPPLPQDPQSADFALASTCGPVLSQIRAIDVTDIPSTGQIIAATAGNHDRTDKKISIWDVRSGTLLTQLDNGTSKPVTCLAFHPDDPSLLVSADMEFDVKLWDWRSGACVRLWRKFHTRIVFKAAIVPGGDNRAATCSGDQSIKLFSLDTTSPTSVSSVHANEPFTSFVFAGNPDDTSQQKLVASLSYSIRIYRLRTATLLHTIQLRDLRMNKTPLTALTAHPIHDTYILLSCDNQLRLFNLLTETTVKVYQARDIPNGVRVEGQFSPCGAWVYCGTCDIRGRGRGKEGVESGGGGIVIWRVHTGKIEKVPCGSDGTAVSVCKWITAKDASRPGQEAVSRKVLVAAGLDRMVRMFM</sequence>
<dbReference type="InterPro" id="IPR001680">
    <property type="entry name" value="WD40_rpt"/>
</dbReference>
<feature type="region of interest" description="Disordered" evidence="5">
    <location>
        <begin position="497"/>
        <end position="524"/>
    </location>
</feature>
<keyword evidence="2" id="KW-0677">Repeat</keyword>
<feature type="repeat" description="WD" evidence="3">
    <location>
        <begin position="1150"/>
        <end position="1192"/>
    </location>
</feature>
<dbReference type="Gene3D" id="2.130.10.10">
    <property type="entry name" value="YVTN repeat-like/Quinoprotein amine dehydrogenase"/>
    <property type="match status" value="1"/>
</dbReference>
<evidence type="ECO:0000313" key="6">
    <source>
        <dbReference type="EMBL" id="KNC97310.1"/>
    </source>
</evidence>
<proteinExistence type="predicted"/>
<evidence type="ECO:0000313" key="7">
    <source>
        <dbReference type="Proteomes" id="UP000053201"/>
    </source>
</evidence>
<feature type="region of interest" description="Disordered" evidence="5">
    <location>
        <begin position="241"/>
        <end position="282"/>
    </location>
</feature>
<dbReference type="OrthoDB" id="6363363at2759"/>
<feature type="coiled-coil region" evidence="4">
    <location>
        <begin position="580"/>
        <end position="621"/>
    </location>
</feature>
<dbReference type="InParanoid" id="A0A0L0H713"/>
<dbReference type="PANTHER" id="PTHR22847">
    <property type="entry name" value="WD40 REPEAT PROTEIN"/>
    <property type="match status" value="1"/>
</dbReference>
<dbReference type="PANTHER" id="PTHR22847:SF637">
    <property type="entry name" value="WD REPEAT DOMAIN 5B"/>
    <property type="match status" value="1"/>
</dbReference>
<evidence type="ECO:0000256" key="4">
    <source>
        <dbReference type="SAM" id="Coils"/>
    </source>
</evidence>
<feature type="compositionally biased region" description="Low complexity" evidence="5">
    <location>
        <begin position="920"/>
        <end position="931"/>
    </location>
</feature>
<feature type="compositionally biased region" description="Polar residues" evidence="5">
    <location>
        <begin position="979"/>
        <end position="1029"/>
    </location>
</feature>
<feature type="region of interest" description="Disordered" evidence="5">
    <location>
        <begin position="426"/>
        <end position="476"/>
    </location>
</feature>
<evidence type="ECO:0000256" key="1">
    <source>
        <dbReference type="ARBA" id="ARBA00022574"/>
    </source>
</evidence>
<evidence type="ECO:0000256" key="5">
    <source>
        <dbReference type="SAM" id="MobiDB-lite"/>
    </source>
</evidence>
<protein>
    <submittedName>
        <fullName evidence="6">Uncharacterized protein</fullName>
    </submittedName>
</protein>
<feature type="region of interest" description="Disordered" evidence="5">
    <location>
        <begin position="338"/>
        <end position="404"/>
    </location>
</feature>
<keyword evidence="7" id="KW-1185">Reference proteome</keyword>
<feature type="region of interest" description="Disordered" evidence="5">
    <location>
        <begin position="57"/>
        <end position="104"/>
    </location>
</feature>
<dbReference type="Pfam" id="PF00400">
    <property type="entry name" value="WD40"/>
    <property type="match status" value="1"/>
</dbReference>
<feature type="compositionally biased region" description="Polar residues" evidence="5">
    <location>
        <begin position="503"/>
        <end position="524"/>
    </location>
</feature>
<dbReference type="VEuPathDB" id="FungiDB:SPPG_07239"/>
<dbReference type="SUPFAM" id="SSF50978">
    <property type="entry name" value="WD40 repeat-like"/>
    <property type="match status" value="1"/>
</dbReference>
<dbReference type="Proteomes" id="UP000053201">
    <property type="component" value="Unassembled WGS sequence"/>
</dbReference>
<keyword evidence="4" id="KW-0175">Coiled coil</keyword>
<dbReference type="SMART" id="SM00320">
    <property type="entry name" value="WD40"/>
    <property type="match status" value="4"/>
</dbReference>
<feature type="compositionally biased region" description="Acidic residues" evidence="5">
    <location>
        <begin position="1"/>
        <end position="12"/>
    </location>
</feature>
<evidence type="ECO:0000256" key="3">
    <source>
        <dbReference type="PROSITE-ProRule" id="PRU00221"/>
    </source>
</evidence>
<name>A0A0L0H713_SPIPD</name>
<keyword evidence="1 3" id="KW-0853">WD repeat</keyword>
<dbReference type="GeneID" id="27690467"/>
<evidence type="ECO:0000256" key="2">
    <source>
        <dbReference type="ARBA" id="ARBA00022737"/>
    </source>
</evidence>
<dbReference type="RefSeq" id="XP_016605350.1">
    <property type="nucleotide sequence ID" value="XM_016755403.1"/>
</dbReference>
<feature type="compositionally biased region" description="Pro residues" evidence="5">
    <location>
        <begin position="460"/>
        <end position="473"/>
    </location>
</feature>
<feature type="compositionally biased region" description="Basic residues" evidence="5">
    <location>
        <begin position="901"/>
        <end position="917"/>
    </location>
</feature>
<feature type="compositionally biased region" description="Basic and acidic residues" evidence="5">
    <location>
        <begin position="346"/>
        <end position="370"/>
    </location>
</feature>
<dbReference type="InterPro" id="IPR015943">
    <property type="entry name" value="WD40/YVTN_repeat-like_dom_sf"/>
</dbReference>
<dbReference type="InterPro" id="IPR036322">
    <property type="entry name" value="WD40_repeat_dom_sf"/>
</dbReference>
<accession>A0A0L0H713</accession>
<dbReference type="EMBL" id="KQ257464">
    <property type="protein sequence ID" value="KNC97310.1"/>
    <property type="molecule type" value="Genomic_DNA"/>
</dbReference>
<reference evidence="6 7" key="1">
    <citation type="submission" date="2009-08" db="EMBL/GenBank/DDBJ databases">
        <title>The Genome Sequence of Spizellomyces punctatus strain DAOM BR117.</title>
        <authorList>
            <consortium name="The Broad Institute Genome Sequencing Platform"/>
            <person name="Russ C."/>
            <person name="Cuomo C."/>
            <person name="Shea T."/>
            <person name="Young S.K."/>
            <person name="Zeng Q."/>
            <person name="Koehrsen M."/>
            <person name="Haas B."/>
            <person name="Borodovsky M."/>
            <person name="Guigo R."/>
            <person name="Alvarado L."/>
            <person name="Berlin A."/>
            <person name="Bochicchio J."/>
            <person name="Borenstein D."/>
            <person name="Chapman S."/>
            <person name="Chen Z."/>
            <person name="Engels R."/>
            <person name="Freedman E."/>
            <person name="Gellesch M."/>
            <person name="Goldberg J."/>
            <person name="Griggs A."/>
            <person name="Gujja S."/>
            <person name="Heiman D."/>
            <person name="Hepburn T."/>
            <person name="Howarth C."/>
            <person name="Jen D."/>
            <person name="Larson L."/>
            <person name="Lewis B."/>
            <person name="Mehta T."/>
            <person name="Park D."/>
            <person name="Pearson M."/>
            <person name="Roberts A."/>
            <person name="Saif S."/>
            <person name="Shenoy N."/>
            <person name="Sisk P."/>
            <person name="Stolte C."/>
            <person name="Sykes S."/>
            <person name="Thomson T."/>
            <person name="Walk T."/>
            <person name="White J."/>
            <person name="Yandava C."/>
            <person name="Burger G."/>
            <person name="Gray M.W."/>
            <person name="Holland P.W.H."/>
            <person name="King N."/>
            <person name="Lang F.B.F."/>
            <person name="Roger A.J."/>
            <person name="Ruiz-Trillo I."/>
            <person name="Lander E."/>
            <person name="Nusbaum C."/>
        </authorList>
    </citation>
    <scope>NUCLEOTIDE SEQUENCE [LARGE SCALE GENOMIC DNA]</scope>
    <source>
        <strain evidence="6 7">DAOM BR117</strain>
    </source>
</reference>
<feature type="compositionally biased region" description="Polar residues" evidence="5">
    <location>
        <begin position="64"/>
        <end position="78"/>
    </location>
</feature>
<dbReference type="eggNOG" id="ENOG502SRVE">
    <property type="taxonomic scope" value="Eukaryota"/>
</dbReference>
<feature type="region of interest" description="Disordered" evidence="5">
    <location>
        <begin position="150"/>
        <end position="190"/>
    </location>
</feature>